<keyword evidence="1" id="KW-1133">Transmembrane helix</keyword>
<protein>
    <submittedName>
        <fullName evidence="2">Uncharacterized protein</fullName>
    </submittedName>
</protein>
<reference evidence="2 3" key="1">
    <citation type="submission" date="2018-05" db="EMBL/GenBank/DDBJ databases">
        <title>Micromonospora from Atacama Desert.</title>
        <authorList>
            <person name="Carro L."/>
            <person name="Goodfellow M."/>
            <person name="Klenk H.-P."/>
        </authorList>
    </citation>
    <scope>NUCLEOTIDE SEQUENCE [LARGE SCALE GENOMIC DNA]</scope>
    <source>
        <strain evidence="2 3">LB39</strain>
    </source>
</reference>
<evidence type="ECO:0000313" key="3">
    <source>
        <dbReference type="Proteomes" id="UP000282312"/>
    </source>
</evidence>
<dbReference type="OrthoDB" id="10008563at2"/>
<feature type="transmembrane region" description="Helical" evidence="1">
    <location>
        <begin position="50"/>
        <end position="75"/>
    </location>
</feature>
<proteinExistence type="predicted"/>
<dbReference type="AlphaFoldDB" id="A0A3N9XH75"/>
<evidence type="ECO:0000313" key="2">
    <source>
        <dbReference type="EMBL" id="RQX05907.1"/>
    </source>
</evidence>
<dbReference type="EMBL" id="QGSZ01000147">
    <property type="protein sequence ID" value="RQX05907.1"/>
    <property type="molecule type" value="Genomic_DNA"/>
</dbReference>
<dbReference type="RefSeq" id="WP_124771544.1">
    <property type="nucleotide sequence ID" value="NZ_QGSZ01000147.1"/>
</dbReference>
<keyword evidence="1" id="KW-0472">Membrane</keyword>
<keyword evidence="1" id="KW-0812">Transmembrane</keyword>
<keyword evidence="3" id="KW-1185">Reference proteome</keyword>
<evidence type="ECO:0000256" key="1">
    <source>
        <dbReference type="SAM" id="Phobius"/>
    </source>
</evidence>
<gene>
    <name evidence="2" type="ORF">DLJ59_06250</name>
</gene>
<name>A0A3N9XH75_9ACTN</name>
<dbReference type="Proteomes" id="UP000282312">
    <property type="component" value="Unassembled WGS sequence"/>
</dbReference>
<comment type="caution">
    <text evidence="2">The sequence shown here is derived from an EMBL/GenBank/DDBJ whole genome shotgun (WGS) entry which is preliminary data.</text>
</comment>
<sequence>MDGEDGGVEAWLVLEDATSEELTGTFADFRSRGIELARLPVERTVAPTEALIAAGIVLAWAGTLSTVGASVAWIINRFRRGVIVDARGRQVRISPSRALPLGQVIVLGPDGKMEIREEQVAKALHDIAQAKRL</sequence>
<organism evidence="2 3">
    <name type="scientific">Micromonospora inaquosa</name>
    <dbReference type="NCBI Taxonomy" id="2203716"/>
    <lineage>
        <taxon>Bacteria</taxon>
        <taxon>Bacillati</taxon>
        <taxon>Actinomycetota</taxon>
        <taxon>Actinomycetes</taxon>
        <taxon>Micromonosporales</taxon>
        <taxon>Micromonosporaceae</taxon>
        <taxon>Micromonospora</taxon>
    </lineage>
</organism>
<accession>A0A3N9XH75</accession>